<dbReference type="PANTHER" id="PTHR10582">
    <property type="entry name" value="TRANSIENT RECEPTOR POTENTIAL ION CHANNEL PROTEIN"/>
    <property type="match status" value="1"/>
</dbReference>
<dbReference type="SUPFAM" id="SSF48403">
    <property type="entry name" value="Ankyrin repeat"/>
    <property type="match status" value="1"/>
</dbReference>
<dbReference type="InterPro" id="IPR024862">
    <property type="entry name" value="TRPV"/>
</dbReference>
<accession>A0A8J1TG76</accession>
<evidence type="ECO:0000256" key="6">
    <source>
        <dbReference type="ARBA" id="ARBA00022692"/>
    </source>
</evidence>
<organism evidence="14 15">
    <name type="scientific">Owenia fusiformis</name>
    <name type="common">Polychaete worm</name>
    <dbReference type="NCBI Taxonomy" id="6347"/>
    <lineage>
        <taxon>Eukaryota</taxon>
        <taxon>Metazoa</taxon>
        <taxon>Spiralia</taxon>
        <taxon>Lophotrochozoa</taxon>
        <taxon>Annelida</taxon>
        <taxon>Polychaeta</taxon>
        <taxon>Sedentaria</taxon>
        <taxon>Canalipalpata</taxon>
        <taxon>Sabellida</taxon>
        <taxon>Oweniida</taxon>
        <taxon>Oweniidae</taxon>
        <taxon>Owenia</taxon>
    </lineage>
</organism>
<evidence type="ECO:0000256" key="5">
    <source>
        <dbReference type="ARBA" id="ARBA00022673"/>
    </source>
</evidence>
<keyword evidence="12" id="KW-0407">Ion channel</keyword>
<dbReference type="PANTHER" id="PTHR10582:SF2">
    <property type="entry name" value="INACTIVE"/>
    <property type="match status" value="1"/>
</dbReference>
<dbReference type="InterPro" id="IPR005821">
    <property type="entry name" value="Ion_trans_dom"/>
</dbReference>
<keyword evidence="6" id="KW-0812">Transmembrane</keyword>
<gene>
    <name evidence="14" type="ORF">OFUS_LOCUS4041</name>
</gene>
<keyword evidence="3" id="KW-1003">Cell membrane</keyword>
<keyword evidence="4" id="KW-0109">Calcium transport</keyword>
<keyword evidence="10" id="KW-0406">Ion transport</keyword>
<evidence type="ECO:0000259" key="13">
    <source>
        <dbReference type="Pfam" id="PF00520"/>
    </source>
</evidence>
<keyword evidence="8" id="KW-0106">Calcium</keyword>
<evidence type="ECO:0000256" key="10">
    <source>
        <dbReference type="ARBA" id="ARBA00023065"/>
    </source>
</evidence>
<keyword evidence="2" id="KW-0813">Transport</keyword>
<evidence type="ECO:0000256" key="9">
    <source>
        <dbReference type="ARBA" id="ARBA00022989"/>
    </source>
</evidence>
<dbReference type="GO" id="GO:0005262">
    <property type="term" value="F:calcium channel activity"/>
    <property type="evidence" value="ECO:0007669"/>
    <property type="project" value="UniProtKB-KW"/>
</dbReference>
<evidence type="ECO:0000256" key="8">
    <source>
        <dbReference type="ARBA" id="ARBA00022837"/>
    </source>
</evidence>
<evidence type="ECO:0000313" key="14">
    <source>
        <dbReference type="EMBL" id="CAH1776911.1"/>
    </source>
</evidence>
<evidence type="ECO:0000256" key="11">
    <source>
        <dbReference type="ARBA" id="ARBA00023136"/>
    </source>
</evidence>
<dbReference type="Proteomes" id="UP000749559">
    <property type="component" value="Unassembled WGS sequence"/>
</dbReference>
<name>A0A8J1TG76_OWEFU</name>
<dbReference type="Pfam" id="PF00520">
    <property type="entry name" value="Ion_trans"/>
    <property type="match status" value="1"/>
</dbReference>
<dbReference type="InterPro" id="IPR002110">
    <property type="entry name" value="Ankyrin_rpt"/>
</dbReference>
<evidence type="ECO:0000256" key="7">
    <source>
        <dbReference type="ARBA" id="ARBA00022737"/>
    </source>
</evidence>
<reference evidence="14" key="1">
    <citation type="submission" date="2022-03" db="EMBL/GenBank/DDBJ databases">
        <authorList>
            <person name="Martin C."/>
        </authorList>
    </citation>
    <scope>NUCLEOTIDE SEQUENCE</scope>
</reference>
<keyword evidence="15" id="KW-1185">Reference proteome</keyword>
<dbReference type="GO" id="GO:0098703">
    <property type="term" value="P:calcium ion import across plasma membrane"/>
    <property type="evidence" value="ECO:0007669"/>
    <property type="project" value="TreeGrafter"/>
</dbReference>
<comment type="subcellular location">
    <subcellularLocation>
        <location evidence="1">Cell membrane</location>
        <topology evidence="1">Multi-pass membrane protein</topology>
    </subcellularLocation>
</comment>
<keyword evidence="9" id="KW-1133">Transmembrane helix</keyword>
<proteinExistence type="predicted"/>
<evidence type="ECO:0000256" key="12">
    <source>
        <dbReference type="ARBA" id="ARBA00023303"/>
    </source>
</evidence>
<sequence length="735" mass="83108">MDIMIPTDGIQKDSDNEILTLCPPKGSGYNMDLGSSVESLKMQTAFGKTKVHPSFSDEFTEKEGEIKALHEYLSQSIATNDTGNFEKGLADIKKSIANSQLFGGLLDNRLVNVKYGGTLLQEAIFHRRSDMARQLMRLGGKELILKQIVKGAGEGGTVLHGAVVQSLRPIVKEIFTELNKDEIKQLLYSKAIGAFFKRMFKSYETPLFLALLIRDISMVKILLAAHVESLFVTDSCGQNILHILVKLCKTADSEAFTQFTFDVYNMIWEANNGEIVMQHLASMENNNGMTPMLYAISEGEFQVVHRMMQTLYRHEDITCGPSALATYDVTEIETCSEVGTKNALPGISLFALSYDCDRKRDIFYCQPWALLSKLRWRRYAPRMLVLMILQLIIMISITIIIVDKPTHNYIDEYYKNASRDNLTASFFEARGYDTHIGKLKMVLDFLIPAICFLSFVNEIMVTMGYNYRLMKKGLPFIECVKRQFSPAAGIGLYCVMQTLFGFSIFISVVLSLLSFHTADIFSAIGLICGFIYLTFYARSIEYTSLFTVSITKMLFGDISRFLAIISVYHLGFSTAFFVLFKNTVGGPPEDFETYWTSMLAVYKLMLGLSDFSTMEVEFETVLCLFYLCYTMIITVMLFNMLIGIMANTINAVAEQTMYLAQLQRLSCIVAIENRIPFENFASTAIKQGWMTVKTVIFAGKKQKRLFIQCEEEINVEPKPTAKTIKPLHITTDLFP</sequence>
<evidence type="ECO:0000256" key="3">
    <source>
        <dbReference type="ARBA" id="ARBA00022475"/>
    </source>
</evidence>
<feature type="domain" description="Ion transport" evidence="13">
    <location>
        <begin position="501"/>
        <end position="656"/>
    </location>
</feature>
<evidence type="ECO:0000256" key="2">
    <source>
        <dbReference type="ARBA" id="ARBA00022448"/>
    </source>
</evidence>
<evidence type="ECO:0000313" key="15">
    <source>
        <dbReference type="Proteomes" id="UP000749559"/>
    </source>
</evidence>
<dbReference type="SMART" id="SM00248">
    <property type="entry name" value="ANK"/>
    <property type="match status" value="3"/>
</dbReference>
<comment type="caution">
    <text evidence="14">The sequence shown here is derived from an EMBL/GenBank/DDBJ whole genome shotgun (WGS) entry which is preliminary data.</text>
</comment>
<dbReference type="Gene3D" id="1.25.40.20">
    <property type="entry name" value="Ankyrin repeat-containing domain"/>
    <property type="match status" value="1"/>
</dbReference>
<dbReference type="EMBL" id="CAIIXF020000002">
    <property type="protein sequence ID" value="CAH1776911.1"/>
    <property type="molecule type" value="Genomic_DNA"/>
</dbReference>
<keyword evidence="5" id="KW-0107">Calcium channel</keyword>
<dbReference type="InterPro" id="IPR036770">
    <property type="entry name" value="Ankyrin_rpt-contain_sf"/>
</dbReference>
<dbReference type="OrthoDB" id="6281279at2759"/>
<protein>
    <recommendedName>
        <fullName evidence="13">Ion transport domain-containing protein</fullName>
    </recommendedName>
</protein>
<dbReference type="AlphaFoldDB" id="A0A8J1TG76"/>
<keyword evidence="7" id="KW-0677">Repeat</keyword>
<dbReference type="GO" id="GO:0005886">
    <property type="term" value="C:plasma membrane"/>
    <property type="evidence" value="ECO:0007669"/>
    <property type="project" value="UniProtKB-SubCell"/>
</dbReference>
<keyword evidence="11" id="KW-0472">Membrane</keyword>
<evidence type="ECO:0000256" key="1">
    <source>
        <dbReference type="ARBA" id="ARBA00004651"/>
    </source>
</evidence>
<evidence type="ECO:0000256" key="4">
    <source>
        <dbReference type="ARBA" id="ARBA00022568"/>
    </source>
</evidence>